<dbReference type="InParanoid" id="A0A1Y1UGQ7"/>
<sequence length="193" mass="21592">MPSVPFTDSRWTVLNPPEKDVSISEDGSTLKMISNHESDLYRTPKWEKYNASVYGFKHSLGKEGLTVSVDVELDHRDQYDQAGIYFHISNTLWFKFGLELNGDLFAGTVVTQPYSDWSLVPAKNHVPKTFTFTLHDKILMIYNDGVLAREVNCFGTGDETEAFVGVMTCSPKGGGITATFKDFKIDEGVIPPK</sequence>
<dbReference type="Proteomes" id="UP000193218">
    <property type="component" value="Unassembled WGS sequence"/>
</dbReference>
<protein>
    <recommendedName>
        <fullName evidence="3">Concanavalin A-like lectin/glucanase domain-containing protein</fullName>
    </recommendedName>
</protein>
<proteinExistence type="predicted"/>
<dbReference type="OrthoDB" id="2562902at2759"/>
<dbReference type="SUPFAM" id="SSF49899">
    <property type="entry name" value="Concanavalin A-like lectins/glucanases"/>
    <property type="match status" value="1"/>
</dbReference>
<keyword evidence="2" id="KW-1185">Reference proteome</keyword>
<dbReference type="InterPro" id="IPR009784">
    <property type="entry name" value="DUF1349"/>
</dbReference>
<reference evidence="1 2" key="1">
    <citation type="submission" date="2017-03" db="EMBL/GenBank/DDBJ databases">
        <title>Widespread Adenine N6-methylation of Active Genes in Fungi.</title>
        <authorList>
            <consortium name="DOE Joint Genome Institute"/>
            <person name="Mondo S.J."/>
            <person name="Dannebaum R.O."/>
            <person name="Kuo R.C."/>
            <person name="Louie K.B."/>
            <person name="Bewick A.J."/>
            <person name="Labutti K."/>
            <person name="Haridas S."/>
            <person name="Kuo A."/>
            <person name="Salamov A."/>
            <person name="Ahrendt S.R."/>
            <person name="Lau R."/>
            <person name="Bowen B.P."/>
            <person name="Lipzen A."/>
            <person name="Sullivan W."/>
            <person name="Andreopoulos W.B."/>
            <person name="Clum A."/>
            <person name="Lindquist E."/>
            <person name="Daum C."/>
            <person name="Northen T.R."/>
            <person name="Ramamoorthy G."/>
            <person name="Schmitz R.J."/>
            <person name="Gryganskyi A."/>
            <person name="Culley D."/>
            <person name="Magnuson J."/>
            <person name="James T.Y."/>
            <person name="O'Malley M.A."/>
            <person name="Stajich J.E."/>
            <person name="Spatafora J.W."/>
            <person name="Visel A."/>
            <person name="Grigoriev I.V."/>
        </authorList>
    </citation>
    <scope>NUCLEOTIDE SEQUENCE [LARGE SCALE GENOMIC DNA]</scope>
    <source>
        <strain evidence="1 2">NRRL Y-17943</strain>
    </source>
</reference>
<gene>
    <name evidence="1" type="ORF">BD324DRAFT_628078</name>
</gene>
<name>A0A1Y1UGQ7_9TREE</name>
<dbReference type="PANTHER" id="PTHR35332">
    <property type="entry name" value="REGULATION OF ENOLASE PROTEIN 1"/>
    <property type="match status" value="1"/>
</dbReference>
<dbReference type="EMBL" id="NBSH01000008">
    <property type="protein sequence ID" value="ORX36255.1"/>
    <property type="molecule type" value="Genomic_DNA"/>
</dbReference>
<evidence type="ECO:0000313" key="2">
    <source>
        <dbReference type="Proteomes" id="UP000193218"/>
    </source>
</evidence>
<dbReference type="Gene3D" id="2.60.120.200">
    <property type="match status" value="1"/>
</dbReference>
<organism evidence="1 2">
    <name type="scientific">Kockovaella imperatae</name>
    <dbReference type="NCBI Taxonomy" id="4999"/>
    <lineage>
        <taxon>Eukaryota</taxon>
        <taxon>Fungi</taxon>
        <taxon>Dikarya</taxon>
        <taxon>Basidiomycota</taxon>
        <taxon>Agaricomycotina</taxon>
        <taxon>Tremellomycetes</taxon>
        <taxon>Tremellales</taxon>
        <taxon>Cuniculitremaceae</taxon>
        <taxon>Kockovaella</taxon>
    </lineage>
</organism>
<dbReference type="AlphaFoldDB" id="A0A1Y1UGQ7"/>
<dbReference type="GeneID" id="33557890"/>
<accession>A0A1Y1UGQ7</accession>
<dbReference type="InterPro" id="IPR013320">
    <property type="entry name" value="ConA-like_dom_sf"/>
</dbReference>
<dbReference type="PANTHER" id="PTHR35332:SF2">
    <property type="entry name" value="REGULATION OF ENOLASE PROTEIN 1"/>
    <property type="match status" value="1"/>
</dbReference>
<evidence type="ECO:0008006" key="3">
    <source>
        <dbReference type="Google" id="ProtNLM"/>
    </source>
</evidence>
<dbReference type="Pfam" id="PF07081">
    <property type="entry name" value="DUF1349"/>
    <property type="match status" value="1"/>
</dbReference>
<evidence type="ECO:0000313" key="1">
    <source>
        <dbReference type="EMBL" id="ORX36255.1"/>
    </source>
</evidence>
<dbReference type="RefSeq" id="XP_021870356.1">
    <property type="nucleotide sequence ID" value="XM_022016081.1"/>
</dbReference>
<comment type="caution">
    <text evidence="1">The sequence shown here is derived from an EMBL/GenBank/DDBJ whole genome shotgun (WGS) entry which is preliminary data.</text>
</comment>